<dbReference type="EMBL" id="UINC01185635">
    <property type="protein sequence ID" value="SVD97445.1"/>
    <property type="molecule type" value="Genomic_DNA"/>
</dbReference>
<accession>A0A382ZQW3</accession>
<organism evidence="1">
    <name type="scientific">marine metagenome</name>
    <dbReference type="NCBI Taxonomy" id="408172"/>
    <lineage>
        <taxon>unclassified sequences</taxon>
        <taxon>metagenomes</taxon>
        <taxon>ecological metagenomes</taxon>
    </lineage>
</organism>
<sequence>MNGLRQTDQDEELLKKTAEKEVEQQLKMHQSKKLLVTKPNIRSSFNLH</sequence>
<evidence type="ECO:0000313" key="1">
    <source>
        <dbReference type="EMBL" id="SVD97445.1"/>
    </source>
</evidence>
<dbReference type="AlphaFoldDB" id="A0A382ZQW3"/>
<name>A0A382ZQW3_9ZZZZ</name>
<protein>
    <submittedName>
        <fullName evidence="1">Uncharacterized protein</fullName>
    </submittedName>
</protein>
<gene>
    <name evidence="1" type="ORF">METZ01_LOCUS450299</name>
</gene>
<reference evidence="1" key="1">
    <citation type="submission" date="2018-05" db="EMBL/GenBank/DDBJ databases">
        <authorList>
            <person name="Lanie J.A."/>
            <person name="Ng W.-L."/>
            <person name="Kazmierczak K.M."/>
            <person name="Andrzejewski T.M."/>
            <person name="Davidsen T.M."/>
            <person name="Wayne K.J."/>
            <person name="Tettelin H."/>
            <person name="Glass J.I."/>
            <person name="Rusch D."/>
            <person name="Podicherti R."/>
            <person name="Tsui H.-C.T."/>
            <person name="Winkler M.E."/>
        </authorList>
    </citation>
    <scope>NUCLEOTIDE SEQUENCE</scope>
</reference>
<proteinExistence type="predicted"/>